<evidence type="ECO:0000313" key="6">
    <source>
        <dbReference type="EMBL" id="SVC54365.1"/>
    </source>
</evidence>
<accession>A0A382N234</accession>
<dbReference type="Gene3D" id="3.40.640.10">
    <property type="entry name" value="Type I PLP-dependent aspartate aminotransferase-like (Major domain)"/>
    <property type="match status" value="1"/>
</dbReference>
<sequence length="161" mass="17742">MEIVDIQKIIRPHLVDIKTYEAMEAPEALAKKSGIPESEIIKLNGNENPYGGSQKALDAVAKTPLHIYPDPNQTNMRIALSDYTGMPSENIVVGSGADELIDLIFRLFISEGDKILDCEPTFGMYSFCARVAGGEITLVQRDEQFDIDVPSVLENIDAKTK</sequence>
<organism evidence="6">
    <name type="scientific">marine metagenome</name>
    <dbReference type="NCBI Taxonomy" id="408172"/>
    <lineage>
        <taxon>unclassified sequences</taxon>
        <taxon>metagenomes</taxon>
        <taxon>ecological metagenomes</taxon>
    </lineage>
</organism>
<keyword evidence="3" id="KW-0808">Transferase</keyword>
<feature type="domain" description="Aminotransferase class I/classII large" evidence="5">
    <location>
        <begin position="39"/>
        <end position="158"/>
    </location>
</feature>
<dbReference type="InterPro" id="IPR015422">
    <property type="entry name" value="PyrdxlP-dep_Trfase_small"/>
</dbReference>
<dbReference type="GO" id="GO:0008483">
    <property type="term" value="F:transaminase activity"/>
    <property type="evidence" value="ECO:0007669"/>
    <property type="project" value="UniProtKB-KW"/>
</dbReference>
<gene>
    <name evidence="6" type="ORF">METZ01_LOCUS307219</name>
</gene>
<dbReference type="InterPro" id="IPR004839">
    <property type="entry name" value="Aminotransferase_I/II_large"/>
</dbReference>
<evidence type="ECO:0000256" key="4">
    <source>
        <dbReference type="ARBA" id="ARBA00022898"/>
    </source>
</evidence>
<protein>
    <recommendedName>
        <fullName evidence="5">Aminotransferase class I/classII large domain-containing protein</fullName>
    </recommendedName>
</protein>
<evidence type="ECO:0000259" key="5">
    <source>
        <dbReference type="Pfam" id="PF00155"/>
    </source>
</evidence>
<keyword evidence="4" id="KW-0663">Pyridoxal phosphate</keyword>
<evidence type="ECO:0000256" key="3">
    <source>
        <dbReference type="ARBA" id="ARBA00022679"/>
    </source>
</evidence>
<dbReference type="SUPFAM" id="SSF53383">
    <property type="entry name" value="PLP-dependent transferases"/>
    <property type="match status" value="1"/>
</dbReference>
<feature type="non-terminal residue" evidence="6">
    <location>
        <position position="161"/>
    </location>
</feature>
<proteinExistence type="predicted"/>
<dbReference type="GO" id="GO:0030170">
    <property type="term" value="F:pyridoxal phosphate binding"/>
    <property type="evidence" value="ECO:0007669"/>
    <property type="project" value="InterPro"/>
</dbReference>
<name>A0A382N234_9ZZZZ</name>
<dbReference type="PANTHER" id="PTHR42885">
    <property type="entry name" value="HISTIDINOL-PHOSPHATE AMINOTRANSFERASE-RELATED"/>
    <property type="match status" value="1"/>
</dbReference>
<reference evidence="6" key="1">
    <citation type="submission" date="2018-05" db="EMBL/GenBank/DDBJ databases">
        <authorList>
            <person name="Lanie J.A."/>
            <person name="Ng W.-L."/>
            <person name="Kazmierczak K.M."/>
            <person name="Andrzejewski T.M."/>
            <person name="Davidsen T.M."/>
            <person name="Wayne K.J."/>
            <person name="Tettelin H."/>
            <person name="Glass J.I."/>
            <person name="Rusch D."/>
            <person name="Podicherti R."/>
            <person name="Tsui H.-C.T."/>
            <person name="Winkler M.E."/>
        </authorList>
    </citation>
    <scope>NUCLEOTIDE SEQUENCE</scope>
</reference>
<dbReference type="PANTHER" id="PTHR42885:SF2">
    <property type="entry name" value="HISTIDINOL-PHOSPHATE AMINOTRANSFERASE"/>
    <property type="match status" value="1"/>
</dbReference>
<dbReference type="Pfam" id="PF00155">
    <property type="entry name" value="Aminotran_1_2"/>
    <property type="match status" value="1"/>
</dbReference>
<dbReference type="InterPro" id="IPR015424">
    <property type="entry name" value="PyrdxlP-dep_Trfase"/>
</dbReference>
<keyword evidence="2" id="KW-0032">Aminotransferase</keyword>
<dbReference type="AlphaFoldDB" id="A0A382N234"/>
<dbReference type="Gene3D" id="3.90.1150.10">
    <property type="entry name" value="Aspartate Aminotransferase, domain 1"/>
    <property type="match status" value="1"/>
</dbReference>
<evidence type="ECO:0000256" key="2">
    <source>
        <dbReference type="ARBA" id="ARBA00022576"/>
    </source>
</evidence>
<dbReference type="EMBL" id="UINC01097010">
    <property type="protein sequence ID" value="SVC54365.1"/>
    <property type="molecule type" value="Genomic_DNA"/>
</dbReference>
<dbReference type="InterPro" id="IPR015421">
    <property type="entry name" value="PyrdxlP-dep_Trfase_major"/>
</dbReference>
<comment type="cofactor">
    <cofactor evidence="1">
        <name>pyridoxal 5'-phosphate</name>
        <dbReference type="ChEBI" id="CHEBI:597326"/>
    </cofactor>
</comment>
<evidence type="ECO:0000256" key="1">
    <source>
        <dbReference type="ARBA" id="ARBA00001933"/>
    </source>
</evidence>